<dbReference type="InterPro" id="IPR013130">
    <property type="entry name" value="Fe3_Rdtase_TM_dom"/>
</dbReference>
<dbReference type="Gene3D" id="2.40.30.10">
    <property type="entry name" value="Translation factors"/>
    <property type="match status" value="1"/>
</dbReference>
<sequence>MSKRAKRALWSSAFVLLLLGPAAVYVDGEGIGKPLGLVLVLSGLVAVVAMALTTIGASRVRALTTALGIDRVMGVHRWLGVAALALVVVHLVVAVVRSPKLLNPLAGSLAIQFGWASLAGMLVLAGAASWGRRRGARYEWWARAHVAGAALALALAGLHIVWLGDLLEDRTMRVVLSVLAAALLVVLARRWVWQPLFSRRGAYVVYGVRDEGGDVATLALTPVSRRGALRFAPGQFVWLRLHRRVVGVQEHPFTIASSAELTDRLELTIRASGDFSRALARLRPGRKVWLDGPHGSFTPDTPERVDGLVLVAGGVGITPMMSMLRTLAERGDERLHRLVLAERADQPLFGPELEVLSRRLDLEVTRTHGRRVDAELLGELLPRARGRLEYYVCGPPSLLTGTTDALGELGVPPGRVHSEQFGWTGPVPVATPSGAPAAPTAPATGDVPRPRRPRTGPTPRVSGRTVSSPASPADHHPTHPSIPVRVVDGGRGRR</sequence>
<dbReference type="PANTHER" id="PTHR47354">
    <property type="entry name" value="NADH OXIDOREDUCTASE HCR"/>
    <property type="match status" value="1"/>
</dbReference>
<dbReference type="InterPro" id="IPR017938">
    <property type="entry name" value="Riboflavin_synthase-like_b-brl"/>
</dbReference>
<accession>A0ABP9AX99</accession>
<keyword evidence="8 14" id="KW-1133">Transmembrane helix</keyword>
<keyword evidence="17" id="KW-1185">Reference proteome</keyword>
<evidence type="ECO:0000256" key="2">
    <source>
        <dbReference type="ARBA" id="ARBA00004141"/>
    </source>
</evidence>
<evidence type="ECO:0000256" key="6">
    <source>
        <dbReference type="ARBA" id="ARBA00022723"/>
    </source>
</evidence>
<dbReference type="Proteomes" id="UP001500928">
    <property type="component" value="Unassembled WGS sequence"/>
</dbReference>
<feature type="transmembrane region" description="Helical" evidence="14">
    <location>
        <begin position="109"/>
        <end position="128"/>
    </location>
</feature>
<dbReference type="InterPro" id="IPR001433">
    <property type="entry name" value="OxRdtase_FAD/NAD-bd"/>
</dbReference>
<evidence type="ECO:0000313" key="17">
    <source>
        <dbReference type="Proteomes" id="UP001500928"/>
    </source>
</evidence>
<organism evidence="16 17">
    <name type="scientific">Actinomycetospora chlora</name>
    <dbReference type="NCBI Taxonomy" id="663608"/>
    <lineage>
        <taxon>Bacteria</taxon>
        <taxon>Bacillati</taxon>
        <taxon>Actinomycetota</taxon>
        <taxon>Actinomycetes</taxon>
        <taxon>Pseudonocardiales</taxon>
        <taxon>Pseudonocardiaceae</taxon>
        <taxon>Actinomycetospora</taxon>
    </lineage>
</organism>
<evidence type="ECO:0000256" key="1">
    <source>
        <dbReference type="ARBA" id="ARBA00001974"/>
    </source>
</evidence>
<evidence type="ECO:0000313" key="16">
    <source>
        <dbReference type="EMBL" id="GAA4786991.1"/>
    </source>
</evidence>
<evidence type="ECO:0000256" key="13">
    <source>
        <dbReference type="SAM" id="MobiDB-lite"/>
    </source>
</evidence>
<evidence type="ECO:0000256" key="14">
    <source>
        <dbReference type="SAM" id="Phobius"/>
    </source>
</evidence>
<evidence type="ECO:0000256" key="3">
    <source>
        <dbReference type="ARBA" id="ARBA00022630"/>
    </source>
</evidence>
<gene>
    <name evidence="16" type="ORF">GCM10023200_21370</name>
</gene>
<protein>
    <submittedName>
        <fullName evidence="16">Ferric reductase-like transmembrane domain-containing protein</fullName>
    </submittedName>
</protein>
<keyword evidence="10" id="KW-0408">Iron</keyword>
<keyword evidence="9" id="KW-0560">Oxidoreductase</keyword>
<dbReference type="Gene3D" id="3.40.50.80">
    <property type="entry name" value="Nucleotide-binding domain of ferredoxin-NADP reductase (FNR) module"/>
    <property type="match status" value="1"/>
</dbReference>
<comment type="caution">
    <text evidence="16">The sequence shown here is derived from an EMBL/GenBank/DDBJ whole genome shotgun (WGS) entry which is preliminary data.</text>
</comment>
<name>A0ABP9AX99_9PSEU</name>
<comment type="cofactor">
    <cofactor evidence="1">
        <name>FAD</name>
        <dbReference type="ChEBI" id="CHEBI:57692"/>
    </cofactor>
</comment>
<dbReference type="InterPro" id="IPR013112">
    <property type="entry name" value="FAD-bd_8"/>
</dbReference>
<dbReference type="Pfam" id="PF00175">
    <property type="entry name" value="NAD_binding_1"/>
    <property type="match status" value="1"/>
</dbReference>
<dbReference type="Pfam" id="PF08022">
    <property type="entry name" value="FAD_binding_8"/>
    <property type="match status" value="1"/>
</dbReference>
<dbReference type="EMBL" id="BAABHO010000014">
    <property type="protein sequence ID" value="GAA4786991.1"/>
    <property type="molecule type" value="Genomic_DNA"/>
</dbReference>
<reference evidence="17" key="1">
    <citation type="journal article" date="2019" name="Int. J. Syst. Evol. Microbiol.">
        <title>The Global Catalogue of Microorganisms (GCM) 10K type strain sequencing project: providing services to taxonomists for standard genome sequencing and annotation.</title>
        <authorList>
            <consortium name="The Broad Institute Genomics Platform"/>
            <consortium name="The Broad Institute Genome Sequencing Center for Infectious Disease"/>
            <person name="Wu L."/>
            <person name="Ma J."/>
        </authorList>
    </citation>
    <scope>NUCLEOTIDE SEQUENCE [LARGE SCALE GENOMIC DNA]</scope>
    <source>
        <strain evidence="17">JCM 17979</strain>
    </source>
</reference>
<feature type="domain" description="FAD-binding FR-type" evidence="15">
    <location>
        <begin position="198"/>
        <end position="300"/>
    </location>
</feature>
<proteinExistence type="predicted"/>
<evidence type="ECO:0000259" key="15">
    <source>
        <dbReference type="PROSITE" id="PS51384"/>
    </source>
</evidence>
<comment type="subcellular location">
    <subcellularLocation>
        <location evidence="2">Membrane</location>
        <topology evidence="2">Multi-pass membrane protein</topology>
    </subcellularLocation>
</comment>
<keyword evidence="12 14" id="KW-0472">Membrane</keyword>
<dbReference type="SUPFAM" id="SSF63380">
    <property type="entry name" value="Riboflavin synthase domain-like"/>
    <property type="match status" value="1"/>
</dbReference>
<feature type="transmembrane region" description="Helical" evidence="14">
    <location>
        <begin position="78"/>
        <end position="97"/>
    </location>
</feature>
<evidence type="ECO:0000256" key="11">
    <source>
        <dbReference type="ARBA" id="ARBA00023014"/>
    </source>
</evidence>
<keyword evidence="3" id="KW-0285">Flavoprotein</keyword>
<dbReference type="SUPFAM" id="SSF52343">
    <property type="entry name" value="Ferredoxin reductase-like, C-terminal NADP-linked domain"/>
    <property type="match status" value="1"/>
</dbReference>
<dbReference type="PANTHER" id="PTHR47354:SF8">
    <property type="entry name" value="1,2-PHENYLACETYL-COA EPOXIDASE, SUBUNIT E"/>
    <property type="match status" value="1"/>
</dbReference>
<dbReference type="Pfam" id="PF01794">
    <property type="entry name" value="Ferric_reduct"/>
    <property type="match status" value="1"/>
</dbReference>
<dbReference type="RefSeq" id="WP_345413978.1">
    <property type="nucleotide sequence ID" value="NZ_BAABHO010000014.1"/>
</dbReference>
<dbReference type="PROSITE" id="PS51384">
    <property type="entry name" value="FAD_FR"/>
    <property type="match status" value="1"/>
</dbReference>
<dbReference type="InterPro" id="IPR039261">
    <property type="entry name" value="FNR_nucleotide-bd"/>
</dbReference>
<dbReference type="PRINTS" id="PR00409">
    <property type="entry name" value="PHDIOXRDTASE"/>
</dbReference>
<evidence type="ECO:0000256" key="5">
    <source>
        <dbReference type="ARBA" id="ARBA00022714"/>
    </source>
</evidence>
<evidence type="ECO:0000256" key="7">
    <source>
        <dbReference type="ARBA" id="ARBA00022827"/>
    </source>
</evidence>
<evidence type="ECO:0000256" key="12">
    <source>
        <dbReference type="ARBA" id="ARBA00023136"/>
    </source>
</evidence>
<evidence type="ECO:0000256" key="4">
    <source>
        <dbReference type="ARBA" id="ARBA00022692"/>
    </source>
</evidence>
<evidence type="ECO:0000256" key="9">
    <source>
        <dbReference type="ARBA" id="ARBA00023002"/>
    </source>
</evidence>
<dbReference type="InterPro" id="IPR017927">
    <property type="entry name" value="FAD-bd_FR_type"/>
</dbReference>
<keyword evidence="6" id="KW-0479">Metal-binding</keyword>
<feature type="compositionally biased region" description="Low complexity" evidence="13">
    <location>
        <begin position="425"/>
        <end position="447"/>
    </location>
</feature>
<keyword evidence="11" id="KW-0411">Iron-sulfur</keyword>
<feature type="transmembrane region" description="Helical" evidence="14">
    <location>
        <begin position="140"/>
        <end position="162"/>
    </location>
</feature>
<keyword evidence="5" id="KW-0001">2Fe-2S</keyword>
<keyword evidence="7" id="KW-0274">FAD</keyword>
<evidence type="ECO:0000256" key="8">
    <source>
        <dbReference type="ARBA" id="ARBA00022989"/>
    </source>
</evidence>
<feature type="region of interest" description="Disordered" evidence="13">
    <location>
        <begin position="425"/>
        <end position="494"/>
    </location>
</feature>
<feature type="transmembrane region" description="Helical" evidence="14">
    <location>
        <begin position="38"/>
        <end position="57"/>
    </location>
</feature>
<evidence type="ECO:0000256" key="10">
    <source>
        <dbReference type="ARBA" id="ARBA00023004"/>
    </source>
</evidence>
<dbReference type="InterPro" id="IPR050415">
    <property type="entry name" value="MRET"/>
</dbReference>
<feature type="transmembrane region" description="Helical" evidence="14">
    <location>
        <begin position="174"/>
        <end position="192"/>
    </location>
</feature>
<keyword evidence="4 14" id="KW-0812">Transmembrane</keyword>